<feature type="chain" id="PRO_5040134099" description="AB hydrolase-1 domain-containing protein" evidence="3">
    <location>
        <begin position="20"/>
        <end position="480"/>
    </location>
</feature>
<reference evidence="5" key="1">
    <citation type="journal article" date="2021" name="IMA Fungus">
        <title>Genomic characterization of three marine fungi, including Emericellopsis atlantica sp. nov. with signatures of a generalist lifestyle and marine biomass degradation.</title>
        <authorList>
            <person name="Hagestad O.C."/>
            <person name="Hou L."/>
            <person name="Andersen J.H."/>
            <person name="Hansen E.H."/>
            <person name="Altermark B."/>
            <person name="Li C."/>
            <person name="Kuhnert E."/>
            <person name="Cox R.J."/>
            <person name="Crous P.W."/>
            <person name="Spatafora J.W."/>
            <person name="Lail K."/>
            <person name="Amirebrahimi M."/>
            <person name="Lipzen A."/>
            <person name="Pangilinan J."/>
            <person name="Andreopoulos W."/>
            <person name="Hayes R.D."/>
            <person name="Ng V."/>
            <person name="Grigoriev I.V."/>
            <person name="Jackson S.A."/>
            <person name="Sutton T.D.S."/>
            <person name="Dobson A.D.W."/>
            <person name="Rama T."/>
        </authorList>
    </citation>
    <scope>NUCLEOTIDE SEQUENCE</scope>
    <source>
        <strain evidence="5">TRa3180A</strain>
    </source>
</reference>
<evidence type="ECO:0000259" key="4">
    <source>
        <dbReference type="Pfam" id="PF00561"/>
    </source>
</evidence>
<evidence type="ECO:0000313" key="6">
    <source>
        <dbReference type="Proteomes" id="UP000887226"/>
    </source>
</evidence>
<dbReference type="GO" id="GO:0016787">
    <property type="term" value="F:hydrolase activity"/>
    <property type="evidence" value="ECO:0007669"/>
    <property type="project" value="UniProtKB-KW"/>
</dbReference>
<dbReference type="AlphaFoldDB" id="A0A9P8CH35"/>
<keyword evidence="2" id="KW-0378">Hydrolase</keyword>
<keyword evidence="6" id="KW-1185">Reference proteome</keyword>
<dbReference type="PANTHER" id="PTHR43248:SF25">
    <property type="entry name" value="AB HYDROLASE-1 DOMAIN-CONTAINING PROTEIN-RELATED"/>
    <property type="match status" value="1"/>
</dbReference>
<feature type="signal peptide" evidence="3">
    <location>
        <begin position="1"/>
        <end position="19"/>
    </location>
</feature>
<feature type="domain" description="AB hydrolase-1" evidence="4">
    <location>
        <begin position="91"/>
        <end position="284"/>
    </location>
</feature>
<evidence type="ECO:0000256" key="3">
    <source>
        <dbReference type="SAM" id="SignalP"/>
    </source>
</evidence>
<evidence type="ECO:0000256" key="2">
    <source>
        <dbReference type="ARBA" id="ARBA00022801"/>
    </source>
</evidence>
<dbReference type="InterPro" id="IPR000073">
    <property type="entry name" value="AB_hydrolase_1"/>
</dbReference>
<dbReference type="InterPro" id="IPR029058">
    <property type="entry name" value="AB_hydrolase_fold"/>
</dbReference>
<dbReference type="EMBL" id="MU253790">
    <property type="protein sequence ID" value="KAG9246869.1"/>
    <property type="molecule type" value="Genomic_DNA"/>
</dbReference>
<dbReference type="Proteomes" id="UP000887226">
    <property type="component" value="Unassembled WGS sequence"/>
</dbReference>
<accession>A0A9P8CH35</accession>
<dbReference type="PANTHER" id="PTHR43248">
    <property type="entry name" value="2-SUCCINYL-6-HYDROXY-2,4-CYCLOHEXADIENE-1-CARBOXYLATE SYNTHASE"/>
    <property type="match status" value="1"/>
</dbReference>
<dbReference type="InterPro" id="IPR051601">
    <property type="entry name" value="Serine_prot/Carboxylest_S33"/>
</dbReference>
<proteinExistence type="inferred from homology"/>
<dbReference type="Pfam" id="PF00561">
    <property type="entry name" value="Abhydrolase_1"/>
    <property type="match status" value="1"/>
</dbReference>
<comment type="caution">
    <text evidence="5">The sequence shown here is derived from an EMBL/GenBank/DDBJ whole genome shotgun (WGS) entry which is preliminary data.</text>
</comment>
<dbReference type="Gene3D" id="3.40.50.1820">
    <property type="entry name" value="alpha/beta hydrolase"/>
    <property type="match status" value="1"/>
</dbReference>
<dbReference type="OrthoDB" id="425534at2759"/>
<gene>
    <name evidence="5" type="ORF">BJ878DRAFT_416094</name>
</gene>
<dbReference type="SUPFAM" id="SSF53474">
    <property type="entry name" value="alpha/beta-Hydrolases"/>
    <property type="match status" value="1"/>
</dbReference>
<name>A0A9P8CH35_9HELO</name>
<sequence length="480" mass="52136">MSKVVLAITLFSCIVSANSGSNCTDQVTFDQITPTRELIWHPCYTDYVCAKLDVPLDYSNPQGTRAAVPIIKIPAQLNGTNEKYQGLLFTNPGGPGNSGIDFILTMGYSTIIPVIPKTYDLVSWDPRGMGYSTPYADCQIPTTRRKSKRAYGITGPDISSALYEDQFQTAILYGAQCSVLIGGPNDAGPHMSTPAVARDALSIVDAFAKTKEAKTVANPTDFNYWGFSYGTVIGQTFASLFPDRVGRFALDGVIDAEDFYSAQFYSVSRYDDAVMDLFFDYCFVAGPSLCSYYTGSSANDLKIRFLNLFAQFDVKTAYAENWDNATTIDQSLGLVFANIRSIVYSPITGFPQLAEVLTAYEVAVNNLTIDGIVAAGQAGAPPSDTPPGYTPELAEWPLAVACSDTANVLYNQTLKNFTYSNARFANESYTGHVGWSFFKILCTGWSINATWVFNGTLGAATKNPILFVSNTVDPAAPIEK</sequence>
<protein>
    <recommendedName>
        <fullName evidence="4">AB hydrolase-1 domain-containing protein</fullName>
    </recommendedName>
</protein>
<keyword evidence="3" id="KW-0732">Signal</keyword>
<evidence type="ECO:0000256" key="1">
    <source>
        <dbReference type="ARBA" id="ARBA00010088"/>
    </source>
</evidence>
<comment type="similarity">
    <text evidence="1">Belongs to the peptidase S33 family.</text>
</comment>
<evidence type="ECO:0000313" key="5">
    <source>
        <dbReference type="EMBL" id="KAG9246869.1"/>
    </source>
</evidence>
<organism evidence="5 6">
    <name type="scientific">Calycina marina</name>
    <dbReference type="NCBI Taxonomy" id="1763456"/>
    <lineage>
        <taxon>Eukaryota</taxon>
        <taxon>Fungi</taxon>
        <taxon>Dikarya</taxon>
        <taxon>Ascomycota</taxon>
        <taxon>Pezizomycotina</taxon>
        <taxon>Leotiomycetes</taxon>
        <taxon>Helotiales</taxon>
        <taxon>Pezizellaceae</taxon>
        <taxon>Calycina</taxon>
    </lineage>
</organism>